<evidence type="ECO:0000313" key="3">
    <source>
        <dbReference type="Proteomes" id="UP000044071"/>
    </source>
</evidence>
<protein>
    <recommendedName>
        <fullName evidence="1">Hemerythrin-like domain-containing protein</fullName>
    </recommendedName>
</protein>
<dbReference type="Proteomes" id="UP000044071">
    <property type="component" value="Unassembled WGS sequence"/>
</dbReference>
<reference evidence="2 3" key="1">
    <citation type="submission" date="2014-06" db="EMBL/GenBank/DDBJ databases">
        <authorList>
            <person name="Urmite Genomes Urmite Genomes"/>
        </authorList>
    </citation>
    <scope>NUCLEOTIDE SEQUENCE [LARGE SCALE GENOMIC DNA]</scope>
</reference>
<evidence type="ECO:0000259" key="1">
    <source>
        <dbReference type="Pfam" id="PF01814"/>
    </source>
</evidence>
<dbReference type="EMBL" id="CCSB01000001">
    <property type="protein sequence ID" value="CDZ76574.1"/>
    <property type="molecule type" value="Genomic_DNA"/>
</dbReference>
<dbReference type="STRING" id="1034943.BN59_00848"/>
<evidence type="ECO:0000313" key="2">
    <source>
        <dbReference type="EMBL" id="CDZ76574.1"/>
    </source>
</evidence>
<dbReference type="Pfam" id="PF01814">
    <property type="entry name" value="Hemerythrin"/>
    <property type="match status" value="1"/>
</dbReference>
<dbReference type="InterPro" id="IPR012312">
    <property type="entry name" value="Hemerythrin-like"/>
</dbReference>
<dbReference type="AlphaFoldDB" id="A0A078KXU1"/>
<accession>A0A078KXU1</accession>
<gene>
    <name evidence="2" type="ORF">BN59_00848</name>
</gene>
<feature type="domain" description="Hemerythrin-like" evidence="1">
    <location>
        <begin position="5"/>
        <end position="121"/>
    </location>
</feature>
<organism evidence="2 3">
    <name type="scientific">Legionella massiliensis</name>
    <dbReference type="NCBI Taxonomy" id="1034943"/>
    <lineage>
        <taxon>Bacteria</taxon>
        <taxon>Pseudomonadati</taxon>
        <taxon>Pseudomonadota</taxon>
        <taxon>Gammaproteobacteria</taxon>
        <taxon>Legionellales</taxon>
        <taxon>Legionellaceae</taxon>
        <taxon>Legionella</taxon>
    </lineage>
</organism>
<proteinExistence type="predicted"/>
<name>A0A078KXU1_9GAMM</name>
<keyword evidence="3" id="KW-1185">Reference proteome</keyword>
<dbReference type="Gene3D" id="1.20.120.520">
    <property type="entry name" value="nmb1532 protein domain like"/>
    <property type="match status" value="1"/>
</dbReference>
<dbReference type="RefSeq" id="WP_043873082.1">
    <property type="nucleotide sequence ID" value="NZ_CCVW01000001.1"/>
</dbReference>
<dbReference type="OrthoDB" id="5654170at2"/>
<sequence length="207" mass="24034">MKTDLYTLIHKVQRQRLFELSIRIGKTDFSEQSEGIIVKNELKMMIIHLRKHAADEETFIHPLYCIANDKLTALETQHEKIDELLAEIENIINDKQSTCFLYGYFNQFIAMYLQHTAEEERLQQEILWKFYSEEELSAVMTSYRASLSTEKVLDNLQFMLPCLSVGETINILKNMAPAISQQLFQRAPSLLQDAFASHELAMIRAAL</sequence>
<dbReference type="eggNOG" id="ENOG502ZARX">
    <property type="taxonomic scope" value="Bacteria"/>
</dbReference>